<proteinExistence type="predicted"/>
<dbReference type="Gene3D" id="2.30.30.430">
    <property type="entry name" value="Kinase associated protein B domain"/>
    <property type="match status" value="1"/>
</dbReference>
<evidence type="ECO:0000313" key="2">
    <source>
        <dbReference type="Proteomes" id="UP000030528"/>
    </source>
</evidence>
<dbReference type="SUPFAM" id="SSF141251">
    <property type="entry name" value="Kinase-associated protein B-like"/>
    <property type="match status" value="1"/>
</dbReference>
<dbReference type="eggNOG" id="ENOG5032UIM">
    <property type="taxonomic scope" value="Bacteria"/>
</dbReference>
<sequence>MEPNQLVKAHYKTGIYIGRIIEDRGQAYLVEVLAVDKHPQQGDLHNPGQTENVFFHQRKALSFREKANVPKAAAHHYDDEIPAYETSLKDAVEQLKNKLNRRETSFNQRAYENVLDLERQYFR</sequence>
<dbReference type="STRING" id="1385510.GCA_000425205_03158"/>
<dbReference type="AlphaFoldDB" id="A0A0A5G8Y4"/>
<accession>A0A0A5G8Y4</accession>
<reference evidence="1 2" key="1">
    <citation type="submission" date="2013-08" db="EMBL/GenBank/DDBJ databases">
        <authorList>
            <person name="Huang J."/>
            <person name="Wang G."/>
        </authorList>
    </citation>
    <scope>NUCLEOTIDE SEQUENCE [LARGE SCALE GENOMIC DNA]</scope>
    <source>
        <strain evidence="1 2">JSM 076056</strain>
    </source>
</reference>
<dbReference type="Pfam" id="PF08810">
    <property type="entry name" value="KapB"/>
    <property type="match status" value="1"/>
</dbReference>
<evidence type="ECO:0000313" key="1">
    <source>
        <dbReference type="EMBL" id="KGX89606.1"/>
    </source>
</evidence>
<keyword evidence="1" id="KW-0418">Kinase</keyword>
<organism evidence="1 2">
    <name type="scientific">Pontibacillus halophilus JSM 076056 = DSM 19796</name>
    <dbReference type="NCBI Taxonomy" id="1385510"/>
    <lineage>
        <taxon>Bacteria</taxon>
        <taxon>Bacillati</taxon>
        <taxon>Bacillota</taxon>
        <taxon>Bacilli</taxon>
        <taxon>Bacillales</taxon>
        <taxon>Bacillaceae</taxon>
        <taxon>Pontibacillus</taxon>
    </lineage>
</organism>
<name>A0A0A5G8Y4_9BACI</name>
<dbReference type="RefSeq" id="WP_026801380.1">
    <property type="nucleotide sequence ID" value="NZ_AULI01000016.1"/>
</dbReference>
<dbReference type="InterPro" id="IPR038080">
    <property type="entry name" value="KapB_sf"/>
</dbReference>
<comment type="caution">
    <text evidence="1">The sequence shown here is derived from an EMBL/GenBank/DDBJ whole genome shotgun (WGS) entry which is preliminary data.</text>
</comment>
<dbReference type="EMBL" id="AVPE01000021">
    <property type="protein sequence ID" value="KGX89606.1"/>
    <property type="molecule type" value="Genomic_DNA"/>
</dbReference>
<gene>
    <name evidence="1" type="ORF">N781_07540</name>
</gene>
<dbReference type="GO" id="GO:0016301">
    <property type="term" value="F:kinase activity"/>
    <property type="evidence" value="ECO:0007669"/>
    <property type="project" value="UniProtKB-KW"/>
</dbReference>
<dbReference type="Proteomes" id="UP000030528">
    <property type="component" value="Unassembled WGS sequence"/>
</dbReference>
<dbReference type="OrthoDB" id="2407789at2"/>
<protein>
    <submittedName>
        <fullName evidence="1">Kinase</fullName>
    </submittedName>
</protein>
<dbReference type="InterPro" id="IPR014916">
    <property type="entry name" value="KapB"/>
</dbReference>
<keyword evidence="1" id="KW-0808">Transferase</keyword>
<dbReference type="SMART" id="SM01298">
    <property type="entry name" value="KapB"/>
    <property type="match status" value="1"/>
</dbReference>
<keyword evidence="2" id="KW-1185">Reference proteome</keyword>